<evidence type="ECO:0000256" key="1">
    <source>
        <dbReference type="ARBA" id="ARBA00008361"/>
    </source>
</evidence>
<evidence type="ECO:0000313" key="6">
    <source>
        <dbReference type="Proteomes" id="UP000664835"/>
    </source>
</evidence>
<dbReference type="PANTHER" id="PTHR44942:SF4">
    <property type="entry name" value="METHYLTRANSFERASE TYPE 11 DOMAIN-CONTAINING PROTEIN"/>
    <property type="match status" value="1"/>
</dbReference>
<dbReference type="InterPro" id="IPR013216">
    <property type="entry name" value="Methyltransf_11"/>
</dbReference>
<comment type="similarity">
    <text evidence="1">Belongs to the methyltransferase superfamily.</text>
</comment>
<dbReference type="Pfam" id="PF08241">
    <property type="entry name" value="Methyltransf_11"/>
    <property type="match status" value="1"/>
</dbReference>
<evidence type="ECO:0000313" key="5">
    <source>
        <dbReference type="EMBL" id="MBO1926486.1"/>
    </source>
</evidence>
<comment type="caution">
    <text evidence="5">The sequence shown here is derived from an EMBL/GenBank/DDBJ whole genome shotgun (WGS) entry which is preliminary data.</text>
</comment>
<dbReference type="Gene3D" id="3.40.50.150">
    <property type="entry name" value="Vaccinia Virus protein VP39"/>
    <property type="match status" value="1"/>
</dbReference>
<dbReference type="SUPFAM" id="SSF53335">
    <property type="entry name" value="S-adenosyl-L-methionine-dependent methyltransferases"/>
    <property type="match status" value="1"/>
</dbReference>
<protein>
    <submittedName>
        <fullName evidence="5">Class I SAM-dependent methyltransferase</fullName>
    </submittedName>
</protein>
<evidence type="ECO:0000259" key="4">
    <source>
        <dbReference type="Pfam" id="PF08241"/>
    </source>
</evidence>
<dbReference type="Proteomes" id="UP000664835">
    <property type="component" value="Unassembled WGS sequence"/>
</dbReference>
<gene>
    <name evidence="5" type="ORF">J3998_02770</name>
</gene>
<dbReference type="InterPro" id="IPR029063">
    <property type="entry name" value="SAM-dependent_MTases_sf"/>
</dbReference>
<keyword evidence="6" id="KW-1185">Reference proteome</keyword>
<organism evidence="5 6">
    <name type="scientific">Thiomicrorhabdus marina</name>
    <dbReference type="NCBI Taxonomy" id="2818442"/>
    <lineage>
        <taxon>Bacteria</taxon>
        <taxon>Pseudomonadati</taxon>
        <taxon>Pseudomonadota</taxon>
        <taxon>Gammaproteobacteria</taxon>
        <taxon>Thiotrichales</taxon>
        <taxon>Piscirickettsiaceae</taxon>
        <taxon>Thiomicrorhabdus</taxon>
    </lineage>
</organism>
<keyword evidence="3" id="KW-0808">Transferase</keyword>
<feature type="domain" description="Methyltransferase type 11" evidence="4">
    <location>
        <begin position="45"/>
        <end position="131"/>
    </location>
</feature>
<dbReference type="CDD" id="cd02440">
    <property type="entry name" value="AdoMet_MTases"/>
    <property type="match status" value="1"/>
</dbReference>
<keyword evidence="2 5" id="KW-0489">Methyltransferase</keyword>
<name>A0ABS3Q2C4_9GAMM</name>
<dbReference type="EMBL" id="JAGETV010000003">
    <property type="protein sequence ID" value="MBO1926486.1"/>
    <property type="molecule type" value="Genomic_DNA"/>
</dbReference>
<evidence type="ECO:0000256" key="3">
    <source>
        <dbReference type="ARBA" id="ARBA00022679"/>
    </source>
</evidence>
<sequence>MTLFDNQNIGLFENNGANYATYRPVYPQELATALSQLCQNHQTALDVGCGTGQLTYLLSKHFVSVIGTDTSRSQLEFAQTAENIRYLHESAEDTRLENDSVDLVVVAQAAHWFNLDSFYQEVKRIAVQDAVIALISYGVPYIEASVNSVFQQGYWQQIHQYWPDERKHVENGYIELPFPFQEIDFPETFIHKEMNLDEFIGYIRTWSAYKKAQERQEVTAFTLFFEQLERSWGNRAKTHKVSWPISVRAGKIA</sequence>
<accession>A0ABS3Q2C4</accession>
<evidence type="ECO:0000256" key="2">
    <source>
        <dbReference type="ARBA" id="ARBA00022603"/>
    </source>
</evidence>
<proteinExistence type="inferred from homology"/>
<dbReference type="InterPro" id="IPR051052">
    <property type="entry name" value="Diverse_substrate_MTase"/>
</dbReference>
<dbReference type="GO" id="GO:0008168">
    <property type="term" value="F:methyltransferase activity"/>
    <property type="evidence" value="ECO:0007669"/>
    <property type="project" value="UniProtKB-KW"/>
</dbReference>
<dbReference type="RefSeq" id="WP_208147557.1">
    <property type="nucleotide sequence ID" value="NZ_JAGETV010000003.1"/>
</dbReference>
<dbReference type="GO" id="GO:0032259">
    <property type="term" value="P:methylation"/>
    <property type="evidence" value="ECO:0007669"/>
    <property type="project" value="UniProtKB-KW"/>
</dbReference>
<reference evidence="5 6" key="1">
    <citation type="submission" date="2021-03" db="EMBL/GenBank/DDBJ databases">
        <title>Thiomicrorhabdus sp.nov.,novel sulfur-oxidizing bacteria isolated from coastal sediment.</title>
        <authorList>
            <person name="Liu X."/>
        </authorList>
    </citation>
    <scope>NUCLEOTIDE SEQUENCE [LARGE SCALE GENOMIC DNA]</scope>
    <source>
        <strain evidence="5 6">6S2-11</strain>
    </source>
</reference>
<dbReference type="PANTHER" id="PTHR44942">
    <property type="entry name" value="METHYLTRANSF_11 DOMAIN-CONTAINING PROTEIN"/>
    <property type="match status" value="1"/>
</dbReference>